<sequence>MLRSFCRPLCARVSLTALIFDYGVQNNTWMVQPDLKDAVLVNITGTCRGCHMAESHGLNLKTFSTTFKSIGNGAWDILINCYKSDCFSGSMTGQNFFSDEGWNVIVRYDDDSCQFIRS</sequence>
<accession>A0A9P4Y0Y5</accession>
<dbReference type="GeneID" id="63837682"/>
<evidence type="ECO:0000313" key="2">
    <source>
        <dbReference type="Proteomes" id="UP000803844"/>
    </source>
</evidence>
<dbReference type="RefSeq" id="XP_040775341.1">
    <property type="nucleotide sequence ID" value="XM_040920553.1"/>
</dbReference>
<name>A0A9P4Y0Y5_CRYP1</name>
<proteinExistence type="predicted"/>
<protein>
    <submittedName>
        <fullName evidence="1">Uncharacterized protein</fullName>
    </submittedName>
</protein>
<dbReference type="AlphaFoldDB" id="A0A9P4Y0Y5"/>
<keyword evidence="2" id="KW-1185">Reference proteome</keyword>
<comment type="caution">
    <text evidence="1">The sequence shown here is derived from an EMBL/GenBank/DDBJ whole genome shotgun (WGS) entry which is preliminary data.</text>
</comment>
<dbReference type="Proteomes" id="UP000803844">
    <property type="component" value="Unassembled WGS sequence"/>
</dbReference>
<gene>
    <name evidence="1" type="ORF">M406DRAFT_330725</name>
</gene>
<organism evidence="1 2">
    <name type="scientific">Cryphonectria parasitica (strain ATCC 38755 / EP155)</name>
    <dbReference type="NCBI Taxonomy" id="660469"/>
    <lineage>
        <taxon>Eukaryota</taxon>
        <taxon>Fungi</taxon>
        <taxon>Dikarya</taxon>
        <taxon>Ascomycota</taxon>
        <taxon>Pezizomycotina</taxon>
        <taxon>Sordariomycetes</taxon>
        <taxon>Sordariomycetidae</taxon>
        <taxon>Diaporthales</taxon>
        <taxon>Cryphonectriaceae</taxon>
        <taxon>Cryphonectria-Endothia species complex</taxon>
        <taxon>Cryphonectria</taxon>
    </lineage>
</organism>
<dbReference type="OrthoDB" id="5204775at2759"/>
<dbReference type="EMBL" id="MU032348">
    <property type="protein sequence ID" value="KAF3764380.1"/>
    <property type="molecule type" value="Genomic_DNA"/>
</dbReference>
<evidence type="ECO:0000313" key="1">
    <source>
        <dbReference type="EMBL" id="KAF3764380.1"/>
    </source>
</evidence>
<reference evidence="1" key="1">
    <citation type="journal article" date="2020" name="Phytopathology">
        <title>Genome sequence of the chestnut blight fungus Cryphonectria parasitica EP155: A fundamental resource for an archetypical invasive plant pathogen.</title>
        <authorList>
            <person name="Crouch J.A."/>
            <person name="Dawe A."/>
            <person name="Aerts A."/>
            <person name="Barry K."/>
            <person name="Churchill A.C.L."/>
            <person name="Grimwood J."/>
            <person name="Hillman B."/>
            <person name="Milgroom M.G."/>
            <person name="Pangilinan J."/>
            <person name="Smith M."/>
            <person name="Salamov A."/>
            <person name="Schmutz J."/>
            <person name="Yadav J."/>
            <person name="Grigoriev I.V."/>
            <person name="Nuss D."/>
        </authorList>
    </citation>
    <scope>NUCLEOTIDE SEQUENCE</scope>
    <source>
        <strain evidence="1">EP155</strain>
    </source>
</reference>